<dbReference type="Proteomes" id="UP000233375">
    <property type="component" value="Unassembled WGS sequence"/>
</dbReference>
<dbReference type="AlphaFoldDB" id="A0A2N0Z319"/>
<organism evidence="1 2">
    <name type="scientific">Niallia nealsonii</name>
    <dbReference type="NCBI Taxonomy" id="115979"/>
    <lineage>
        <taxon>Bacteria</taxon>
        <taxon>Bacillati</taxon>
        <taxon>Bacillota</taxon>
        <taxon>Bacilli</taxon>
        <taxon>Bacillales</taxon>
        <taxon>Bacillaceae</taxon>
        <taxon>Niallia</taxon>
    </lineage>
</organism>
<keyword evidence="2" id="KW-1185">Reference proteome</keyword>
<protein>
    <submittedName>
        <fullName evidence="1">Uncharacterized protein</fullName>
    </submittedName>
</protein>
<comment type="caution">
    <text evidence="1">The sequence shown here is derived from an EMBL/GenBank/DDBJ whole genome shotgun (WGS) entry which is preliminary data.</text>
</comment>
<name>A0A2N0Z319_9BACI</name>
<gene>
    <name evidence="1" type="ORF">CWS01_09060</name>
</gene>
<accession>A0A2N0Z319</accession>
<sequence length="59" mass="7179">MVFFMEKLEFCQFLLFSYYKEKEGKKAVTIEKSMLVYRNMDILKLFYPFDSVDGFLYHG</sequence>
<reference evidence="1 2" key="1">
    <citation type="journal article" date="2003" name="Int. J. Syst. Evol. Microbiol.">
        <title>Bacillus nealsonii sp. nov., isolated from a spacecraft-assembly facility, whose spores are gamma-radiation resistant.</title>
        <authorList>
            <person name="Venkateswaran K."/>
            <person name="Kempf M."/>
            <person name="Chen F."/>
            <person name="Satomi M."/>
            <person name="Nicholson W."/>
            <person name="Kern R."/>
        </authorList>
    </citation>
    <scope>NUCLEOTIDE SEQUENCE [LARGE SCALE GENOMIC DNA]</scope>
    <source>
        <strain evidence="1 2">FO-92</strain>
    </source>
</reference>
<proteinExistence type="predicted"/>
<evidence type="ECO:0000313" key="2">
    <source>
        <dbReference type="Proteomes" id="UP000233375"/>
    </source>
</evidence>
<dbReference type="EMBL" id="PISE01000017">
    <property type="protein sequence ID" value="PKG23911.1"/>
    <property type="molecule type" value="Genomic_DNA"/>
</dbReference>
<evidence type="ECO:0000313" key="1">
    <source>
        <dbReference type="EMBL" id="PKG23911.1"/>
    </source>
</evidence>